<dbReference type="PIRSF" id="PIRSF005572">
    <property type="entry name" value="NifS"/>
    <property type="match status" value="1"/>
</dbReference>
<evidence type="ECO:0000256" key="9">
    <source>
        <dbReference type="ARBA" id="ARBA00050776"/>
    </source>
</evidence>
<keyword evidence="8" id="KW-0411">Iron-sulfur</keyword>
<dbReference type="PROSITE" id="PS00595">
    <property type="entry name" value="AA_TRANSFER_CLASS_5"/>
    <property type="match status" value="1"/>
</dbReference>
<reference evidence="12 13" key="1">
    <citation type="submission" date="2016-11" db="EMBL/GenBank/DDBJ databases">
        <authorList>
            <person name="Jaros S."/>
            <person name="Januszkiewicz K."/>
            <person name="Wedrychowicz H."/>
        </authorList>
    </citation>
    <scope>NUCLEOTIDE SEQUENCE [LARGE SCALE GENOMIC DNA]</scope>
    <source>
        <strain evidence="12 13">DSM 21120</strain>
    </source>
</reference>
<accession>A0A1M5NNB1</accession>
<comment type="similarity">
    <text evidence="2">Belongs to the class-V pyridoxal-phosphate-dependent aminotransferase family. NifS/IscS subfamily.</text>
</comment>
<dbReference type="GO" id="GO:0051536">
    <property type="term" value="F:iron-sulfur cluster binding"/>
    <property type="evidence" value="ECO:0007669"/>
    <property type="project" value="UniProtKB-KW"/>
</dbReference>
<dbReference type="EC" id="2.8.1.7" evidence="3"/>
<evidence type="ECO:0000256" key="8">
    <source>
        <dbReference type="ARBA" id="ARBA00023014"/>
    </source>
</evidence>
<comment type="cofactor">
    <cofactor evidence="1 10">
        <name>pyridoxal 5'-phosphate</name>
        <dbReference type="ChEBI" id="CHEBI:597326"/>
    </cofactor>
</comment>
<evidence type="ECO:0000256" key="7">
    <source>
        <dbReference type="ARBA" id="ARBA00023004"/>
    </source>
</evidence>
<feature type="domain" description="Aminotransferase class V" evidence="11">
    <location>
        <begin position="3"/>
        <end position="363"/>
    </location>
</feature>
<gene>
    <name evidence="12" type="ORF">SAMN02745245_00008</name>
</gene>
<dbReference type="STRING" id="1120995.SAMN02745245_00008"/>
<evidence type="ECO:0000256" key="5">
    <source>
        <dbReference type="ARBA" id="ARBA00022723"/>
    </source>
</evidence>
<organism evidence="12 13">
    <name type="scientific">Anaerosphaera aminiphila DSM 21120</name>
    <dbReference type="NCBI Taxonomy" id="1120995"/>
    <lineage>
        <taxon>Bacteria</taxon>
        <taxon>Bacillati</taxon>
        <taxon>Bacillota</taxon>
        <taxon>Tissierellia</taxon>
        <taxon>Tissierellales</taxon>
        <taxon>Peptoniphilaceae</taxon>
        <taxon>Anaerosphaera</taxon>
    </lineage>
</organism>
<dbReference type="Proteomes" id="UP000184032">
    <property type="component" value="Unassembled WGS sequence"/>
</dbReference>
<evidence type="ECO:0000256" key="2">
    <source>
        <dbReference type="ARBA" id="ARBA00006490"/>
    </source>
</evidence>
<dbReference type="Gene3D" id="3.40.640.10">
    <property type="entry name" value="Type I PLP-dependent aspartate aminotransferase-like (Major domain)"/>
    <property type="match status" value="1"/>
</dbReference>
<dbReference type="Gene3D" id="3.90.1150.10">
    <property type="entry name" value="Aspartate Aminotransferase, domain 1"/>
    <property type="match status" value="1"/>
</dbReference>
<keyword evidence="5" id="KW-0479">Metal-binding</keyword>
<evidence type="ECO:0000313" key="13">
    <source>
        <dbReference type="Proteomes" id="UP000184032"/>
    </source>
</evidence>
<evidence type="ECO:0000256" key="4">
    <source>
        <dbReference type="ARBA" id="ARBA00022679"/>
    </source>
</evidence>
<dbReference type="PANTHER" id="PTHR11601">
    <property type="entry name" value="CYSTEINE DESULFURYLASE FAMILY MEMBER"/>
    <property type="match status" value="1"/>
</dbReference>
<dbReference type="GO" id="GO:0031071">
    <property type="term" value="F:cysteine desulfurase activity"/>
    <property type="evidence" value="ECO:0007669"/>
    <property type="project" value="UniProtKB-EC"/>
</dbReference>
<dbReference type="OrthoDB" id="9808002at2"/>
<dbReference type="InterPro" id="IPR020578">
    <property type="entry name" value="Aminotrans_V_PyrdxlP_BS"/>
</dbReference>
<evidence type="ECO:0000256" key="3">
    <source>
        <dbReference type="ARBA" id="ARBA00012239"/>
    </source>
</evidence>
<dbReference type="EMBL" id="FQXI01000001">
    <property type="protein sequence ID" value="SHG90935.1"/>
    <property type="molecule type" value="Genomic_DNA"/>
</dbReference>
<dbReference type="RefSeq" id="WP_073182618.1">
    <property type="nucleotide sequence ID" value="NZ_FQXI01000001.1"/>
</dbReference>
<dbReference type="InterPro" id="IPR000192">
    <property type="entry name" value="Aminotrans_V_dom"/>
</dbReference>
<name>A0A1M5NNB1_9FIRM</name>
<dbReference type="InterPro" id="IPR015424">
    <property type="entry name" value="PyrdxlP-dep_Trfase"/>
</dbReference>
<dbReference type="Pfam" id="PF00266">
    <property type="entry name" value="Aminotran_5"/>
    <property type="match status" value="1"/>
</dbReference>
<evidence type="ECO:0000313" key="12">
    <source>
        <dbReference type="EMBL" id="SHG90935.1"/>
    </source>
</evidence>
<keyword evidence="4" id="KW-0808">Transferase</keyword>
<dbReference type="GO" id="GO:0046872">
    <property type="term" value="F:metal ion binding"/>
    <property type="evidence" value="ECO:0007669"/>
    <property type="project" value="UniProtKB-KW"/>
</dbReference>
<proteinExistence type="inferred from homology"/>
<keyword evidence="13" id="KW-1185">Reference proteome</keyword>
<comment type="catalytic activity">
    <reaction evidence="9">
        <text>(sulfur carrier)-H + L-cysteine = (sulfur carrier)-SH + L-alanine</text>
        <dbReference type="Rhea" id="RHEA:43892"/>
        <dbReference type="Rhea" id="RHEA-COMP:14737"/>
        <dbReference type="Rhea" id="RHEA-COMP:14739"/>
        <dbReference type="ChEBI" id="CHEBI:29917"/>
        <dbReference type="ChEBI" id="CHEBI:35235"/>
        <dbReference type="ChEBI" id="CHEBI:57972"/>
        <dbReference type="ChEBI" id="CHEBI:64428"/>
        <dbReference type="EC" id="2.8.1.7"/>
    </reaction>
</comment>
<evidence type="ECO:0000256" key="10">
    <source>
        <dbReference type="RuleBase" id="RU004504"/>
    </source>
</evidence>
<evidence type="ECO:0000256" key="6">
    <source>
        <dbReference type="ARBA" id="ARBA00022898"/>
    </source>
</evidence>
<dbReference type="FunFam" id="3.40.640.10:FF:000084">
    <property type="entry name" value="IscS-like cysteine desulfurase"/>
    <property type="match status" value="1"/>
</dbReference>
<sequence>MSINFDKAATTRLKEEVLNEMLPYLNEFYANASSIYSPAQKSKEKIESSRMKISSALGCKPSEIYFTSGGTESDNWAIKGIADSLREKGNHIITSKIEHHAILNSAYFLEERGYRVTYLNVDIDGFISLKELEDSICDETILISTMLANNEIGTIEPIEEIGKIAKEKNVIYHVDAVQALGNLPIDLKNLDVDLMSFSGHKINGPAGVGVLYIKDKTKITPLLHGGAQEKSKRAGTENVAGIIGMGKAVELAVENINGKIDYISKMRNKLIENLLSIDGVTLNGSLENRLPGNVNVSIEGVDSQEMLIFLDRKDICASSGSACNTGSIKPSHVLKALGLSDELAKDCLRLTLDSENTLEEVEEVSKEIKKIIKILRK</sequence>
<keyword evidence="7" id="KW-0408">Iron</keyword>
<dbReference type="InterPro" id="IPR015421">
    <property type="entry name" value="PyrdxlP-dep_Trfase_major"/>
</dbReference>
<dbReference type="PANTHER" id="PTHR11601:SF34">
    <property type="entry name" value="CYSTEINE DESULFURASE"/>
    <property type="match status" value="1"/>
</dbReference>
<evidence type="ECO:0000259" key="11">
    <source>
        <dbReference type="Pfam" id="PF00266"/>
    </source>
</evidence>
<protein>
    <recommendedName>
        <fullName evidence="3">cysteine desulfurase</fullName>
        <ecNumber evidence="3">2.8.1.7</ecNumber>
    </recommendedName>
</protein>
<evidence type="ECO:0000256" key="1">
    <source>
        <dbReference type="ARBA" id="ARBA00001933"/>
    </source>
</evidence>
<dbReference type="InterPro" id="IPR015422">
    <property type="entry name" value="PyrdxlP-dep_Trfase_small"/>
</dbReference>
<dbReference type="SUPFAM" id="SSF53383">
    <property type="entry name" value="PLP-dependent transferases"/>
    <property type="match status" value="1"/>
</dbReference>
<dbReference type="InterPro" id="IPR016454">
    <property type="entry name" value="Cysteine_dSase"/>
</dbReference>
<dbReference type="AlphaFoldDB" id="A0A1M5NNB1"/>
<keyword evidence="6" id="KW-0663">Pyridoxal phosphate</keyword>